<dbReference type="EMBL" id="SMKY01000289">
    <property type="protein sequence ID" value="TDD67359.1"/>
    <property type="molecule type" value="Genomic_DNA"/>
</dbReference>
<name>A0A4R5A920_9ACTN</name>
<accession>A0A4R5A920</accession>
<keyword evidence="3" id="KW-1185">Reference proteome</keyword>
<feature type="compositionally biased region" description="Basic residues" evidence="1">
    <location>
        <begin position="39"/>
        <end position="48"/>
    </location>
</feature>
<dbReference type="Proteomes" id="UP000295578">
    <property type="component" value="Unassembled WGS sequence"/>
</dbReference>
<dbReference type="AlphaFoldDB" id="A0A4R5A920"/>
<proteinExistence type="predicted"/>
<feature type="region of interest" description="Disordered" evidence="1">
    <location>
        <begin position="87"/>
        <end position="113"/>
    </location>
</feature>
<organism evidence="2 3">
    <name type="scientific">Actinomadura darangshiensis</name>
    <dbReference type="NCBI Taxonomy" id="705336"/>
    <lineage>
        <taxon>Bacteria</taxon>
        <taxon>Bacillati</taxon>
        <taxon>Actinomycetota</taxon>
        <taxon>Actinomycetes</taxon>
        <taxon>Streptosporangiales</taxon>
        <taxon>Thermomonosporaceae</taxon>
        <taxon>Actinomadura</taxon>
    </lineage>
</organism>
<evidence type="ECO:0000313" key="3">
    <source>
        <dbReference type="Proteomes" id="UP000295578"/>
    </source>
</evidence>
<reference evidence="2 3" key="1">
    <citation type="submission" date="2019-03" db="EMBL/GenBank/DDBJ databases">
        <title>Draft genome sequences of novel Actinobacteria.</title>
        <authorList>
            <person name="Sahin N."/>
            <person name="Ay H."/>
            <person name="Saygin H."/>
        </authorList>
    </citation>
    <scope>NUCLEOTIDE SEQUENCE [LARGE SCALE GENOMIC DNA]</scope>
    <source>
        <strain evidence="2 3">DSM 45941</strain>
    </source>
</reference>
<gene>
    <name evidence="2" type="ORF">E1293_38140</name>
</gene>
<feature type="compositionally biased region" description="Basic and acidic residues" evidence="1">
    <location>
        <begin position="93"/>
        <end position="110"/>
    </location>
</feature>
<sequence length="146" mass="15904">MPTGEAGYDPGRVPHGGGAPDDVGGKHDRPIPRPGPGQRIRRRGRVRHPGPDVLLHARRGVASAGAGRQRAAAGKRVHVRWGRLLRPGRARRRAEPARRRGGVRGRDGRGRPRNHLVTARAGAVLDVARTVRWVREVRRSAAGHFS</sequence>
<feature type="region of interest" description="Disordered" evidence="1">
    <location>
        <begin position="1"/>
        <end position="52"/>
    </location>
</feature>
<evidence type="ECO:0000256" key="1">
    <source>
        <dbReference type="SAM" id="MobiDB-lite"/>
    </source>
</evidence>
<protein>
    <submittedName>
        <fullName evidence="2">Uncharacterized protein</fullName>
    </submittedName>
</protein>
<comment type="caution">
    <text evidence="2">The sequence shown here is derived from an EMBL/GenBank/DDBJ whole genome shotgun (WGS) entry which is preliminary data.</text>
</comment>
<evidence type="ECO:0000313" key="2">
    <source>
        <dbReference type="EMBL" id="TDD67359.1"/>
    </source>
</evidence>